<protein>
    <submittedName>
        <fullName evidence="4">Uncharacterized protein</fullName>
    </submittedName>
</protein>
<dbReference type="SUPFAM" id="SSF48264">
    <property type="entry name" value="Cytochrome P450"/>
    <property type="match status" value="1"/>
</dbReference>
<dbReference type="AlphaFoldDB" id="A0A0E9WUC6"/>
<keyword evidence="3" id="KW-0408">Iron</keyword>
<dbReference type="GO" id="GO:0005737">
    <property type="term" value="C:cytoplasm"/>
    <property type="evidence" value="ECO:0007669"/>
    <property type="project" value="TreeGrafter"/>
</dbReference>
<evidence type="ECO:0000313" key="4">
    <source>
        <dbReference type="EMBL" id="JAH94009.1"/>
    </source>
</evidence>
<dbReference type="Gene3D" id="1.10.630.10">
    <property type="entry name" value="Cytochrome P450"/>
    <property type="match status" value="1"/>
</dbReference>
<dbReference type="InterPro" id="IPR050182">
    <property type="entry name" value="Cytochrome_P450_fam2"/>
</dbReference>
<organism evidence="4">
    <name type="scientific">Anguilla anguilla</name>
    <name type="common">European freshwater eel</name>
    <name type="synonym">Muraena anguilla</name>
    <dbReference type="NCBI Taxonomy" id="7936"/>
    <lineage>
        <taxon>Eukaryota</taxon>
        <taxon>Metazoa</taxon>
        <taxon>Chordata</taxon>
        <taxon>Craniata</taxon>
        <taxon>Vertebrata</taxon>
        <taxon>Euteleostomi</taxon>
        <taxon>Actinopterygii</taxon>
        <taxon>Neopterygii</taxon>
        <taxon>Teleostei</taxon>
        <taxon>Anguilliformes</taxon>
        <taxon>Anguillidae</taxon>
        <taxon>Anguilla</taxon>
    </lineage>
</organism>
<dbReference type="GO" id="GO:0016712">
    <property type="term" value="F:oxidoreductase activity, acting on paired donors, with incorporation or reduction of molecular oxygen, reduced flavin or flavoprotein as one donor, and incorporation of one atom of oxygen"/>
    <property type="evidence" value="ECO:0007669"/>
    <property type="project" value="TreeGrafter"/>
</dbReference>
<reference evidence="4" key="1">
    <citation type="submission" date="2014-11" db="EMBL/GenBank/DDBJ databases">
        <authorList>
            <person name="Amaro Gonzalez C."/>
        </authorList>
    </citation>
    <scope>NUCLEOTIDE SEQUENCE</scope>
</reference>
<dbReference type="PANTHER" id="PTHR24300">
    <property type="entry name" value="CYTOCHROME P450 508A4-RELATED"/>
    <property type="match status" value="1"/>
</dbReference>
<dbReference type="PANTHER" id="PTHR24300:SF177">
    <property type="entry name" value="CYTOCHROME P450 2J2"/>
    <property type="match status" value="1"/>
</dbReference>
<dbReference type="EMBL" id="GBXM01014568">
    <property type="protein sequence ID" value="JAH94009.1"/>
    <property type="molecule type" value="Transcribed_RNA"/>
</dbReference>
<evidence type="ECO:0000256" key="2">
    <source>
        <dbReference type="ARBA" id="ARBA00022723"/>
    </source>
</evidence>
<comment type="similarity">
    <text evidence="1">Belongs to the cytochrome P450 family.</text>
</comment>
<dbReference type="GO" id="GO:0006082">
    <property type="term" value="P:organic acid metabolic process"/>
    <property type="evidence" value="ECO:0007669"/>
    <property type="project" value="TreeGrafter"/>
</dbReference>
<name>A0A0E9WUC6_ANGAN</name>
<keyword evidence="2" id="KW-0479">Metal-binding</keyword>
<accession>A0A0E9WUC6</accession>
<dbReference type="InterPro" id="IPR036396">
    <property type="entry name" value="Cyt_P450_sf"/>
</dbReference>
<reference evidence="4" key="2">
    <citation type="journal article" date="2015" name="Fish Shellfish Immunol.">
        <title>Early steps in the European eel (Anguilla anguilla)-Vibrio vulnificus interaction in the gills: Role of the RtxA13 toxin.</title>
        <authorList>
            <person name="Callol A."/>
            <person name="Pajuelo D."/>
            <person name="Ebbesson L."/>
            <person name="Teles M."/>
            <person name="MacKenzie S."/>
            <person name="Amaro C."/>
        </authorList>
    </citation>
    <scope>NUCLEOTIDE SEQUENCE</scope>
</reference>
<evidence type="ECO:0000256" key="1">
    <source>
        <dbReference type="ARBA" id="ARBA00010617"/>
    </source>
</evidence>
<dbReference type="InterPro" id="IPR001128">
    <property type="entry name" value="Cyt_P450"/>
</dbReference>
<dbReference type="GO" id="GO:0006805">
    <property type="term" value="P:xenobiotic metabolic process"/>
    <property type="evidence" value="ECO:0007669"/>
    <property type="project" value="TreeGrafter"/>
</dbReference>
<sequence>MWKNQRRFANVHLKHFGEGKKALVTCILEECHWLCQAVKEEQGRPFDPQSIMNNAVANVICSVMFGHRFDYSDTRFQTLPALGRRSHFLNRNCTCSALRCLSWTYEVLARTPPNHFFTLR</sequence>
<dbReference type="Pfam" id="PF00067">
    <property type="entry name" value="p450"/>
    <property type="match status" value="1"/>
</dbReference>
<proteinExistence type="inferred from homology"/>
<evidence type="ECO:0000256" key="3">
    <source>
        <dbReference type="ARBA" id="ARBA00023004"/>
    </source>
</evidence>
<dbReference type="GO" id="GO:0005506">
    <property type="term" value="F:iron ion binding"/>
    <property type="evidence" value="ECO:0007669"/>
    <property type="project" value="InterPro"/>
</dbReference>
<dbReference type="GO" id="GO:0020037">
    <property type="term" value="F:heme binding"/>
    <property type="evidence" value="ECO:0007669"/>
    <property type="project" value="InterPro"/>
</dbReference>